<evidence type="ECO:0000313" key="1">
    <source>
        <dbReference type="EMBL" id="OMO59527.1"/>
    </source>
</evidence>
<name>A0A1R3GNB3_9ROSI</name>
<protein>
    <submittedName>
        <fullName evidence="1">UDP-glycosyltransferase-like protein</fullName>
    </submittedName>
</protein>
<comment type="caution">
    <text evidence="1">The sequence shown here is derived from an EMBL/GenBank/DDBJ whole genome shotgun (WGS) entry which is preliminary data.</text>
</comment>
<reference evidence="2" key="1">
    <citation type="submission" date="2013-09" db="EMBL/GenBank/DDBJ databases">
        <title>Corchorus olitorius genome sequencing.</title>
        <authorList>
            <person name="Alam M."/>
            <person name="Haque M.S."/>
            <person name="Islam M.S."/>
            <person name="Emdad E.M."/>
            <person name="Islam M.M."/>
            <person name="Ahmed B."/>
            <person name="Halim A."/>
            <person name="Hossen Q.M.M."/>
            <person name="Hossain M.Z."/>
            <person name="Ahmed R."/>
            <person name="Khan M.M."/>
            <person name="Islam R."/>
            <person name="Rashid M.M."/>
            <person name="Khan S.A."/>
            <person name="Rahman M.S."/>
            <person name="Alam M."/>
            <person name="Yahiya A.S."/>
            <person name="Khan M.S."/>
            <person name="Azam M.S."/>
            <person name="Haque T."/>
            <person name="Lashkar M.Z.H."/>
            <person name="Akhand A.I."/>
            <person name="Morshed G."/>
            <person name="Roy S."/>
            <person name="Uddin K.S."/>
            <person name="Rabeya T."/>
            <person name="Hossain A.S."/>
            <person name="Chowdhury A."/>
            <person name="Snigdha A.R."/>
            <person name="Mortoza M.S."/>
            <person name="Matin S.A."/>
            <person name="Hoque S.M.E."/>
            <person name="Islam M.K."/>
            <person name="Roy D.K."/>
            <person name="Haider R."/>
            <person name="Moosa M.M."/>
            <person name="Elias S.M."/>
            <person name="Hasan A.M."/>
            <person name="Jahan S."/>
            <person name="Shafiuddin M."/>
            <person name="Mahmood N."/>
            <person name="Shommy N.S."/>
        </authorList>
    </citation>
    <scope>NUCLEOTIDE SEQUENCE [LARGE SCALE GENOMIC DNA]</scope>
    <source>
        <strain evidence="2">cv. O-4</strain>
    </source>
</reference>
<dbReference type="Proteomes" id="UP000187203">
    <property type="component" value="Unassembled WGS sequence"/>
</dbReference>
<organism evidence="1 2">
    <name type="scientific">Corchorus olitorius</name>
    <dbReference type="NCBI Taxonomy" id="93759"/>
    <lineage>
        <taxon>Eukaryota</taxon>
        <taxon>Viridiplantae</taxon>
        <taxon>Streptophyta</taxon>
        <taxon>Embryophyta</taxon>
        <taxon>Tracheophyta</taxon>
        <taxon>Spermatophyta</taxon>
        <taxon>Magnoliopsida</taxon>
        <taxon>eudicotyledons</taxon>
        <taxon>Gunneridae</taxon>
        <taxon>Pentapetalae</taxon>
        <taxon>rosids</taxon>
        <taxon>malvids</taxon>
        <taxon>Malvales</taxon>
        <taxon>Malvaceae</taxon>
        <taxon>Grewioideae</taxon>
        <taxon>Apeibeae</taxon>
        <taxon>Corchorus</taxon>
    </lineage>
</organism>
<keyword evidence="2" id="KW-1185">Reference proteome</keyword>
<proteinExistence type="predicted"/>
<dbReference type="EMBL" id="AWUE01022105">
    <property type="protein sequence ID" value="OMO59527.1"/>
    <property type="molecule type" value="Genomic_DNA"/>
</dbReference>
<dbReference type="AlphaFoldDB" id="A0A1R3GNB3"/>
<gene>
    <name evidence="1" type="ORF">COLO4_34167</name>
</gene>
<sequence length="148" mass="16315">MLFILKTQNRIGVSLPLHHRGLEEEVQASSSPCQQITQQLQWAYADSSPSHTNKEETRNAISSHLCSNIRFIELPLPPVDGLPQGAESTSDLPIHKIPYSASTIAFLGPASELAGGSRQQPQDFTVLPVWMDYPNNIAFKLHENGESP</sequence>
<evidence type="ECO:0000313" key="2">
    <source>
        <dbReference type="Proteomes" id="UP000187203"/>
    </source>
</evidence>
<accession>A0A1R3GNB3</accession>